<dbReference type="InterPro" id="IPR029026">
    <property type="entry name" value="tRNA_m1G_MTases_N"/>
</dbReference>
<organism evidence="6">
    <name type="scientific">Thermofilum pendens</name>
    <dbReference type="NCBI Taxonomy" id="2269"/>
    <lineage>
        <taxon>Archaea</taxon>
        <taxon>Thermoproteota</taxon>
        <taxon>Thermoprotei</taxon>
        <taxon>Thermofilales</taxon>
        <taxon>Thermofilaceae</taxon>
        <taxon>Thermofilum</taxon>
    </lineage>
</organism>
<protein>
    <recommendedName>
        <fullName evidence="5">tRNA (pseudouridine(54)-N(1))-methyltransferase</fullName>
        <ecNumber evidence="5">2.1.1.257</ecNumber>
    </recommendedName>
</protein>
<reference evidence="6" key="1">
    <citation type="journal article" date="2020" name="mSystems">
        <title>Genome- and Community-Level Interaction Insights into Carbon Utilization and Element Cycling Functions of Hydrothermarchaeota in Hydrothermal Sediment.</title>
        <authorList>
            <person name="Zhou Z."/>
            <person name="Liu Y."/>
            <person name="Xu W."/>
            <person name="Pan J."/>
            <person name="Luo Z.H."/>
            <person name="Li M."/>
        </authorList>
    </citation>
    <scope>NUCLEOTIDE SEQUENCE [LARGE SCALE GENOMIC DNA]</scope>
    <source>
        <strain evidence="6">SpSt-735</strain>
    </source>
</reference>
<comment type="similarity">
    <text evidence="5">Belongs to the methyltransferase superfamily. TrmY family.</text>
</comment>
<comment type="caution">
    <text evidence="5">Lacks conserved residue(s) required for the propagation of feature annotation.</text>
</comment>
<accession>A0A7C4FA38</accession>
<dbReference type="PANTHER" id="PTHR40703">
    <property type="entry name" value="TRNA (PSEUDOURIDINE(54)-N(1))-METHYLTRANSFERASE"/>
    <property type="match status" value="1"/>
</dbReference>
<comment type="catalytic activity">
    <reaction evidence="5">
        <text>pseudouridine(54) in tRNA + S-adenosyl-L-methionine = N(1)-methylpseudouridine(54) in tRNA + S-adenosyl-L-homocysteine + H(+)</text>
        <dbReference type="Rhea" id="RHEA:55292"/>
        <dbReference type="Rhea" id="RHEA-COMP:14140"/>
        <dbReference type="Rhea" id="RHEA-COMP:14141"/>
        <dbReference type="ChEBI" id="CHEBI:15378"/>
        <dbReference type="ChEBI" id="CHEBI:57856"/>
        <dbReference type="ChEBI" id="CHEBI:59789"/>
        <dbReference type="ChEBI" id="CHEBI:65314"/>
        <dbReference type="ChEBI" id="CHEBI:74890"/>
        <dbReference type="EC" id="2.1.1.257"/>
    </reaction>
</comment>
<dbReference type="HAMAP" id="MF_00587">
    <property type="entry name" value="tRNA_methyltr_TrmY"/>
    <property type="match status" value="1"/>
</dbReference>
<feature type="binding site" evidence="5">
    <location>
        <position position="127"/>
    </location>
    <ligand>
        <name>S-adenosyl-L-methionine</name>
        <dbReference type="ChEBI" id="CHEBI:59789"/>
    </ligand>
</feature>
<evidence type="ECO:0000256" key="3">
    <source>
        <dbReference type="ARBA" id="ARBA00022679"/>
    </source>
</evidence>
<comment type="function">
    <text evidence="5">Specifically catalyzes the N1-methylation of pseudouridine at position 54 (Psi54) in tRNAs.</text>
</comment>
<dbReference type="GO" id="GO:0030488">
    <property type="term" value="P:tRNA methylation"/>
    <property type="evidence" value="ECO:0007669"/>
    <property type="project" value="UniProtKB-UniRule"/>
</dbReference>
<keyword evidence="2 5" id="KW-0489">Methyltransferase</keyword>
<dbReference type="PANTHER" id="PTHR40703:SF1">
    <property type="entry name" value="TRNA (PSEUDOURIDINE(54)-N(1))-METHYLTRANSFERASE"/>
    <property type="match status" value="1"/>
</dbReference>
<comment type="caution">
    <text evidence="6">The sequence shown here is derived from an EMBL/GenBank/DDBJ whole genome shotgun (WGS) entry which is preliminary data.</text>
</comment>
<gene>
    <name evidence="5" type="primary">trmY</name>
    <name evidence="6" type="ORF">ENV17_04780</name>
</gene>
<keyword evidence="4 5" id="KW-0949">S-adenosyl-L-methionine</keyword>
<dbReference type="GO" id="GO:0008175">
    <property type="term" value="F:tRNA methyltransferase activity"/>
    <property type="evidence" value="ECO:0007669"/>
    <property type="project" value="UniProtKB-UniRule"/>
</dbReference>
<evidence type="ECO:0000256" key="5">
    <source>
        <dbReference type="HAMAP-Rule" id="MF_00587"/>
    </source>
</evidence>
<evidence type="ECO:0000256" key="1">
    <source>
        <dbReference type="ARBA" id="ARBA00022490"/>
    </source>
</evidence>
<dbReference type="InterPro" id="IPR007158">
    <property type="entry name" value="TrmY"/>
</dbReference>
<keyword evidence="1 5" id="KW-0963">Cytoplasm</keyword>
<dbReference type="InterPro" id="IPR029028">
    <property type="entry name" value="Alpha/beta_knot_MTases"/>
</dbReference>
<dbReference type="Gene3D" id="3.40.1280.10">
    <property type="match status" value="1"/>
</dbReference>
<evidence type="ECO:0000256" key="4">
    <source>
        <dbReference type="ARBA" id="ARBA00022691"/>
    </source>
</evidence>
<feature type="binding site" evidence="5">
    <location>
        <position position="182"/>
    </location>
    <ligand>
        <name>S-adenosyl-L-methionine</name>
        <dbReference type="ChEBI" id="CHEBI:59789"/>
    </ligand>
</feature>
<dbReference type="EC" id="2.1.1.257" evidence="5"/>
<keyword evidence="3 5" id="KW-0808">Transferase</keyword>
<name>A0A7C4FA38_THEPE</name>
<dbReference type="Pfam" id="PF04013">
    <property type="entry name" value="Methyltrn_RNA_2"/>
    <property type="match status" value="1"/>
</dbReference>
<dbReference type="SUPFAM" id="SSF75217">
    <property type="entry name" value="alpha/beta knot"/>
    <property type="match status" value="1"/>
</dbReference>
<evidence type="ECO:0000256" key="2">
    <source>
        <dbReference type="ARBA" id="ARBA00022603"/>
    </source>
</evidence>
<dbReference type="GO" id="GO:0008757">
    <property type="term" value="F:S-adenosylmethionine-dependent methyltransferase activity"/>
    <property type="evidence" value="ECO:0007669"/>
    <property type="project" value="UniProtKB-UniRule"/>
</dbReference>
<keyword evidence="5" id="KW-0819">tRNA processing</keyword>
<evidence type="ECO:0000313" key="6">
    <source>
        <dbReference type="EMBL" id="HGI43680.1"/>
    </source>
</evidence>
<comment type="subcellular location">
    <subcellularLocation>
        <location evidence="5">Cytoplasm</location>
    </subcellularLocation>
</comment>
<proteinExistence type="inferred from homology"/>
<feature type="binding site" evidence="5">
    <location>
        <position position="149"/>
    </location>
    <ligand>
        <name>S-adenosyl-L-methionine</name>
        <dbReference type="ChEBI" id="CHEBI:59789"/>
    </ligand>
</feature>
<dbReference type="GO" id="GO:0005737">
    <property type="term" value="C:cytoplasm"/>
    <property type="evidence" value="ECO:0007669"/>
    <property type="project" value="UniProtKB-SubCell"/>
</dbReference>
<sequence>MLASYRRVFVLHSNTGATAPVFTEETLATYGGRMDVIARAFISAIWDTTSPRRDTLFVAVLHGPPNPPAALYIDSSCRFVRRPGERDVAAVILRALRGEEGCVALIKQGTLEAVRALKSEGFQVHLLVEDGEDLENFRLHASRLAFVLGDHIGFPKDLLTKLKSECDSALSLGRKSYLASHCIAYIHEVLDRAGSVSF</sequence>
<comment type="subunit">
    <text evidence="5">Homodimer.</text>
</comment>
<dbReference type="AlphaFoldDB" id="A0A7C4FA38"/>
<dbReference type="EMBL" id="DTFI01000111">
    <property type="protein sequence ID" value="HGI43680.1"/>
    <property type="molecule type" value="Genomic_DNA"/>
</dbReference>